<sequence>MLFKTFKSIWSRNSTLVYHVRLCTSASNSQTSVIPDCNFETKLLKVAIIGMPNAGKSTFINGIMDRKVCATSAKVHTTRGKAMAIFTQEESQIVFVDTPGLVNDKEQKRYNLEKTFIRDCKNVLKQTDVIGVIHDVTNIWTREKLDIKIIKLLDMHKDKPSFLIFNKVDVLKSKRKLLDLTRQLTENCIDGKPILTGKSFKKVDSENKGWPYFQDIFMTSSLTGDGLQKIKDYLVGLARPSEWIFPEEVWTDQTAETVITNTVKATFLDFLPQEIPYVLKPAIEYFNINESGAITTVVIVKCPSQRIASLVAGASDGKLRQMTERVQRDLQDAFQNYVKINIVLQPR</sequence>
<dbReference type="CDD" id="cd04163">
    <property type="entry name" value="Era"/>
    <property type="match status" value="1"/>
</dbReference>
<proteinExistence type="inferred from homology"/>
<dbReference type="PANTHER" id="PTHR42698:SF1">
    <property type="entry name" value="GTPASE ERA, MITOCHONDRIAL"/>
    <property type="match status" value="1"/>
</dbReference>
<evidence type="ECO:0000313" key="7">
    <source>
        <dbReference type="EMBL" id="KAJ8975953.1"/>
    </source>
</evidence>
<dbReference type="NCBIfam" id="TIGR00231">
    <property type="entry name" value="small_GTP"/>
    <property type="match status" value="1"/>
</dbReference>
<dbReference type="InterPro" id="IPR005662">
    <property type="entry name" value="GTPase_Era-like"/>
</dbReference>
<evidence type="ECO:0000256" key="4">
    <source>
        <dbReference type="ARBA" id="ARBA00023134"/>
    </source>
</evidence>
<dbReference type="EMBL" id="JAPWTJ010000746">
    <property type="protein sequence ID" value="KAJ8975953.1"/>
    <property type="molecule type" value="Genomic_DNA"/>
</dbReference>
<comment type="caution">
    <text evidence="7">The sequence shown here is derived from an EMBL/GenBank/DDBJ whole genome shotgun (WGS) entry which is preliminary data.</text>
</comment>
<dbReference type="PANTHER" id="PTHR42698">
    <property type="entry name" value="GTPASE ERA"/>
    <property type="match status" value="1"/>
</dbReference>
<dbReference type="Pfam" id="PF01926">
    <property type="entry name" value="MMR_HSR1"/>
    <property type="match status" value="1"/>
</dbReference>
<gene>
    <name evidence="7" type="ORF">NQ317_011921</name>
</gene>
<evidence type="ECO:0000256" key="2">
    <source>
        <dbReference type="ARBA" id="ARBA00019149"/>
    </source>
</evidence>
<dbReference type="InterPro" id="IPR009019">
    <property type="entry name" value="KH_sf_prok-type"/>
</dbReference>
<evidence type="ECO:0000256" key="1">
    <source>
        <dbReference type="ARBA" id="ARBA00007921"/>
    </source>
</evidence>
<protein>
    <recommendedName>
        <fullName evidence="2">GTPase Era, mitochondrial</fullName>
    </recommendedName>
    <alternativeName>
        <fullName evidence="5">ERA-like protein 1</fullName>
    </alternativeName>
</protein>
<dbReference type="SUPFAM" id="SSF52540">
    <property type="entry name" value="P-loop containing nucleoside triphosphate hydrolases"/>
    <property type="match status" value="1"/>
</dbReference>
<evidence type="ECO:0000256" key="5">
    <source>
        <dbReference type="ARBA" id="ARBA00030975"/>
    </source>
</evidence>
<dbReference type="Gene3D" id="3.40.50.300">
    <property type="entry name" value="P-loop containing nucleotide triphosphate hydrolases"/>
    <property type="match status" value="1"/>
</dbReference>
<keyword evidence="3" id="KW-0547">Nucleotide-binding</keyword>
<reference evidence="7" key="1">
    <citation type="journal article" date="2023" name="Insect Mol. Biol.">
        <title>Genome sequencing provides insights into the evolution of gene families encoding plant cell wall-degrading enzymes in longhorned beetles.</title>
        <authorList>
            <person name="Shin N.R."/>
            <person name="Okamura Y."/>
            <person name="Kirsch R."/>
            <person name="Pauchet Y."/>
        </authorList>
    </citation>
    <scope>NUCLEOTIDE SEQUENCE</scope>
    <source>
        <strain evidence="7">MMC_N1</strain>
    </source>
</reference>
<dbReference type="InterPro" id="IPR005225">
    <property type="entry name" value="Small_GTP-bd"/>
</dbReference>
<dbReference type="InterPro" id="IPR006073">
    <property type="entry name" value="GTP-bd"/>
</dbReference>
<dbReference type="SUPFAM" id="SSF54814">
    <property type="entry name" value="Prokaryotic type KH domain (KH-domain type II)"/>
    <property type="match status" value="1"/>
</dbReference>
<dbReference type="InterPro" id="IPR015946">
    <property type="entry name" value="KH_dom-like_a/b"/>
</dbReference>
<dbReference type="InterPro" id="IPR030388">
    <property type="entry name" value="G_ERA_dom"/>
</dbReference>
<evidence type="ECO:0000259" key="6">
    <source>
        <dbReference type="Pfam" id="PF01926"/>
    </source>
</evidence>
<dbReference type="Proteomes" id="UP001162164">
    <property type="component" value="Unassembled WGS sequence"/>
</dbReference>
<feature type="domain" description="G" evidence="6">
    <location>
        <begin position="45"/>
        <end position="167"/>
    </location>
</feature>
<evidence type="ECO:0000313" key="8">
    <source>
        <dbReference type="Proteomes" id="UP001162164"/>
    </source>
</evidence>
<comment type="similarity">
    <text evidence="1">Belongs to the TRAFAC class TrmE-Era-EngA-EngB-Septin-like GTPase superfamily. Era GTPase family.</text>
</comment>
<organism evidence="7 8">
    <name type="scientific">Molorchus minor</name>
    <dbReference type="NCBI Taxonomy" id="1323400"/>
    <lineage>
        <taxon>Eukaryota</taxon>
        <taxon>Metazoa</taxon>
        <taxon>Ecdysozoa</taxon>
        <taxon>Arthropoda</taxon>
        <taxon>Hexapoda</taxon>
        <taxon>Insecta</taxon>
        <taxon>Pterygota</taxon>
        <taxon>Neoptera</taxon>
        <taxon>Endopterygota</taxon>
        <taxon>Coleoptera</taxon>
        <taxon>Polyphaga</taxon>
        <taxon>Cucujiformia</taxon>
        <taxon>Chrysomeloidea</taxon>
        <taxon>Cerambycidae</taxon>
        <taxon>Lamiinae</taxon>
        <taxon>Monochamini</taxon>
        <taxon>Molorchus</taxon>
    </lineage>
</organism>
<name>A0ABQ9JE96_9CUCU</name>
<dbReference type="InterPro" id="IPR027417">
    <property type="entry name" value="P-loop_NTPase"/>
</dbReference>
<dbReference type="Gene3D" id="3.30.300.20">
    <property type="match status" value="1"/>
</dbReference>
<evidence type="ECO:0000256" key="3">
    <source>
        <dbReference type="ARBA" id="ARBA00022741"/>
    </source>
</evidence>
<dbReference type="PRINTS" id="PR00326">
    <property type="entry name" value="GTP1OBG"/>
</dbReference>
<accession>A0ABQ9JE96</accession>
<keyword evidence="4" id="KW-0342">GTP-binding</keyword>
<keyword evidence="8" id="KW-1185">Reference proteome</keyword>